<proteinExistence type="predicted"/>
<dbReference type="InterPro" id="IPR012337">
    <property type="entry name" value="RNaseH-like_sf"/>
</dbReference>
<dbReference type="Gene3D" id="3.30.420.10">
    <property type="entry name" value="Ribonuclease H-like superfamily/Ribonuclease H"/>
    <property type="match status" value="1"/>
</dbReference>
<evidence type="ECO:0000259" key="1">
    <source>
        <dbReference type="PROSITE" id="PS50822"/>
    </source>
</evidence>
<gene>
    <name evidence="2" type="ORF">PFISCL1PPCAC_25408</name>
</gene>
<name>A0AAV5WPC3_9BILA</name>
<dbReference type="InterPro" id="IPR036397">
    <property type="entry name" value="RNaseH_sf"/>
</dbReference>
<dbReference type="Gene3D" id="3.40.50.2300">
    <property type="match status" value="1"/>
</dbReference>
<dbReference type="AlphaFoldDB" id="A0AAV5WPC3"/>
<keyword evidence="3" id="KW-1185">Reference proteome</keyword>
<evidence type="ECO:0000313" key="2">
    <source>
        <dbReference type="EMBL" id="GMT34111.1"/>
    </source>
</evidence>
<sequence>MRSRACKAAIRALSSTLPDAILRYDGFHVLYSNEELAESSEICREVPVGSLIINNDDRAMVVRDAMTLQITLKLDLVLTNFETAVKDCEREDPVLTHFYASLLRAGAPEDRFVLYRGGKLYDWSQKKEIKKGFLRAPGIHLGIKLVGEGREELTVAVDVDLLQLRAKSDDYWAMKRVERFVRDMVVRLDQRYFTASGLKWKETGEGDNQWCLEQWSEWCTDETRREMYPDSMVVFEEFQREGNTGKPASVCHPLTPLIVLPHSRVPITKQDKNKPPILKPHERSAKIEEARRAIHLHYDNNQLKGYKTHISPNAVLVPYKRLDAPQVYGSREGRPARVDVDPVKHNFNSNPHAFVAPARISRLRILYEAFAFRDCKDKAESFGKRYVELAKSKGVTIDGWSGDSVNDMEALKAEFRRLDDCRREERQKRGGGTPRVMLLVMGCSEQHDDIKRLEHEWRVITQRVEKHTVLNCFGGNNANTLHNIVKKANEKNGGTNVAVRGPPECARLFPLFESSSSPASLIIGLDVCHGEPLSRYQELRGFKQEPSMIGMSSNAATRNLQQFTGCYLPTQSRKEAVPSEVMCAQGRKLMEKFLKNHGKLPTSVIYYRDGVARSQYDMALGEYDALVEGMREYLNVRDGENKENAGSLTSSSSFDPREIVVVCTKEHHLRLFDKSSGLARNPLPGTVVDSGIVSPFYPEFLLVAANVFSGSAKGALTTILRDGNANLRKYPVESLKEMQLLTHSLTFLHGVTDAPTGLPEPVSAAHDLAKRGHNVAKSMRIAYGYYDWTLEQLAEKLSIEGSALDGVKFQA</sequence>
<comment type="caution">
    <text evidence="2">The sequence shown here is derived from an EMBL/GenBank/DDBJ whole genome shotgun (WGS) entry which is preliminary data.</text>
</comment>
<dbReference type="SUPFAM" id="SSF53098">
    <property type="entry name" value="Ribonuclease H-like"/>
    <property type="match status" value="1"/>
</dbReference>
<evidence type="ECO:0000313" key="3">
    <source>
        <dbReference type="Proteomes" id="UP001432322"/>
    </source>
</evidence>
<dbReference type="PROSITE" id="PS50822">
    <property type="entry name" value="PIWI"/>
    <property type="match status" value="1"/>
</dbReference>
<dbReference type="Proteomes" id="UP001432322">
    <property type="component" value="Unassembled WGS sequence"/>
</dbReference>
<protein>
    <recommendedName>
        <fullName evidence="1">Piwi domain-containing protein</fullName>
    </recommendedName>
</protein>
<dbReference type="SMART" id="SM00950">
    <property type="entry name" value="Piwi"/>
    <property type="match status" value="1"/>
</dbReference>
<dbReference type="InterPro" id="IPR003165">
    <property type="entry name" value="Piwi"/>
</dbReference>
<feature type="domain" description="Piwi" evidence="1">
    <location>
        <begin position="459"/>
        <end position="777"/>
    </location>
</feature>
<dbReference type="GO" id="GO:0003676">
    <property type="term" value="F:nucleic acid binding"/>
    <property type="evidence" value="ECO:0007669"/>
    <property type="project" value="InterPro"/>
</dbReference>
<dbReference type="Pfam" id="PF02171">
    <property type="entry name" value="Piwi"/>
    <property type="match status" value="1"/>
</dbReference>
<reference evidence="2" key="1">
    <citation type="submission" date="2023-10" db="EMBL/GenBank/DDBJ databases">
        <title>Genome assembly of Pristionchus species.</title>
        <authorList>
            <person name="Yoshida K."/>
            <person name="Sommer R.J."/>
        </authorList>
    </citation>
    <scope>NUCLEOTIDE SEQUENCE</scope>
    <source>
        <strain evidence="2">RS5133</strain>
    </source>
</reference>
<organism evidence="2 3">
    <name type="scientific">Pristionchus fissidentatus</name>
    <dbReference type="NCBI Taxonomy" id="1538716"/>
    <lineage>
        <taxon>Eukaryota</taxon>
        <taxon>Metazoa</taxon>
        <taxon>Ecdysozoa</taxon>
        <taxon>Nematoda</taxon>
        <taxon>Chromadorea</taxon>
        <taxon>Rhabditida</taxon>
        <taxon>Rhabditina</taxon>
        <taxon>Diplogasteromorpha</taxon>
        <taxon>Diplogasteroidea</taxon>
        <taxon>Neodiplogasteridae</taxon>
        <taxon>Pristionchus</taxon>
    </lineage>
</organism>
<accession>A0AAV5WPC3</accession>
<dbReference type="PANTHER" id="PTHR22891">
    <property type="entry name" value="EUKARYOTIC TRANSLATION INITIATION FACTOR 2C"/>
    <property type="match status" value="1"/>
</dbReference>
<dbReference type="EMBL" id="BTSY01000006">
    <property type="protein sequence ID" value="GMT34111.1"/>
    <property type="molecule type" value="Genomic_DNA"/>
</dbReference>